<dbReference type="GO" id="GO:0044550">
    <property type="term" value="P:secondary metabolite biosynthetic process"/>
    <property type="evidence" value="ECO:0007669"/>
    <property type="project" value="TreeGrafter"/>
</dbReference>
<keyword evidence="7" id="KW-1185">Reference proteome</keyword>
<evidence type="ECO:0000256" key="2">
    <source>
        <dbReference type="ARBA" id="ARBA00022450"/>
    </source>
</evidence>
<dbReference type="SMART" id="SM00823">
    <property type="entry name" value="PKS_PP"/>
    <property type="match status" value="1"/>
</dbReference>
<dbReference type="InterPro" id="IPR020845">
    <property type="entry name" value="AMP-binding_CS"/>
</dbReference>
<evidence type="ECO:0000256" key="4">
    <source>
        <dbReference type="SAM" id="MobiDB-lite"/>
    </source>
</evidence>
<dbReference type="Pfam" id="PF00550">
    <property type="entry name" value="PP-binding"/>
    <property type="match status" value="1"/>
</dbReference>
<dbReference type="Proteomes" id="UP000253741">
    <property type="component" value="Unassembled WGS sequence"/>
</dbReference>
<dbReference type="Pfam" id="PF00501">
    <property type="entry name" value="AMP-binding"/>
    <property type="match status" value="1"/>
</dbReference>
<accession>A0A370B1D3</accession>
<comment type="cofactor">
    <cofactor evidence="1">
        <name>pantetheine 4'-phosphate</name>
        <dbReference type="ChEBI" id="CHEBI:47942"/>
    </cofactor>
</comment>
<dbReference type="PANTHER" id="PTHR45527:SF1">
    <property type="entry name" value="FATTY ACID SYNTHASE"/>
    <property type="match status" value="1"/>
</dbReference>
<dbReference type="InterPro" id="IPR001242">
    <property type="entry name" value="Condensation_dom"/>
</dbReference>
<sequence>MTVSSRTGTCSRRGPGREIPGAGRQRPTSEEHRKGTGVREISLSAEQRKLVLYHRLYPGDTAFTLAHAERIRGEFDAERLRDALELILSESVGLNLVFRQGAGGESGYRHPGRPVVGILDAPPDLTAEEEAAAVAAEIGRAAERPRTPDEWPQYEVTVHRGRHAGYLGVVCSHLVSDAITMFNIAEMASRLYQGHGLSPEHLAGLRHQPVNTMSPHRTAAAVSAYRQLLSGVSRLSHEELAQKRRADGGLPGVVRQVPLPPDLDTALRTSELTLRSGAYTVFLAAHAVAVSALTGRPDVVVGVPLATRRNWQQMFALGYFINTHPLALNLADIDTFADLCEVIAVRVRTMLRHKLLDLTEHAPQVFEGRRTPALQMDNAITHYRKAYPLDLPGCATDTLFVPRSLVRYPLAVNVRESDQGFGLGVEYAERLAPADPAAMLINVVRTAVADPLVPLSRIPVLGPEADRALDALVNDVRPRRDTGTVDARFRAAARAHPGRTAVTDATGEWTYAELDDAVSRVADALDEGGHGPRVAVALPRGRELIAVLLGVLRSGRTYVPLDPDAPAGRLRHILGQLRTCTVVAHRELPGSEGRPRLSAAELLAGGPGRPDRGRPGRGPSPDDVAYIIFTSGSTGTPKGVEVTHRNVTRLFAASSEHYDFDENDVWCLFHSYAFDFAVWEMLGALLHGGLLVVPDEDTIRSPLGFARMLADRGVTVLNQTPSAFRRLTEVLDAATAARLLVRWVVFGGEALRPGTVGPWTALMGGRARLANMYGITETTVHTTFHEIDPATVDGEDSGVIGKPLADLRISVVDRDLNRCPAGVPGEILVAGDGVARGYLGRPELTAERFVTGTRYGDRVYRTGDRGYVRADGNLVYLDRIDRQVQLRGYRVELGEVETALRGVPGVKDTHVAVYTPDGSEPLLAAWLVADEEPPDETVLRGLLLDRLPVYMLPALYVPVAELPLTVNGKVDGAALPAPAAPREAPAPGADGGVAEVVARIWAEVIGRDTVGQDLSFFEAGGTSMHVVQVHRRLTRELPDARLDMVELFEYPTPRLLAARLNRADPATALTATRPGGRPAARRAPADGGRRRAARAAARGTAPGAAKEETTDE</sequence>
<dbReference type="InterPro" id="IPR010071">
    <property type="entry name" value="AA_adenyl_dom"/>
</dbReference>
<dbReference type="PROSITE" id="PS50075">
    <property type="entry name" value="CARRIER"/>
    <property type="match status" value="1"/>
</dbReference>
<dbReference type="EMBL" id="QQNA01000206">
    <property type="protein sequence ID" value="RDG35630.1"/>
    <property type="molecule type" value="Genomic_DNA"/>
</dbReference>
<dbReference type="GO" id="GO:0031177">
    <property type="term" value="F:phosphopantetheine binding"/>
    <property type="evidence" value="ECO:0007669"/>
    <property type="project" value="InterPro"/>
</dbReference>
<name>A0A370B1D3_9ACTN</name>
<dbReference type="GO" id="GO:0003824">
    <property type="term" value="F:catalytic activity"/>
    <property type="evidence" value="ECO:0007669"/>
    <property type="project" value="InterPro"/>
</dbReference>
<evidence type="ECO:0000256" key="1">
    <source>
        <dbReference type="ARBA" id="ARBA00001957"/>
    </source>
</evidence>
<dbReference type="Gene3D" id="3.30.559.30">
    <property type="entry name" value="Nonribosomal peptide synthetase, condensation domain"/>
    <property type="match status" value="1"/>
</dbReference>
<feature type="region of interest" description="Disordered" evidence="4">
    <location>
        <begin position="588"/>
        <end position="620"/>
    </location>
</feature>
<dbReference type="GO" id="GO:0017000">
    <property type="term" value="P:antibiotic biosynthetic process"/>
    <property type="evidence" value="ECO:0007669"/>
    <property type="project" value="UniProtKB-ARBA"/>
</dbReference>
<dbReference type="PROSITE" id="PS00455">
    <property type="entry name" value="AMP_BINDING"/>
    <property type="match status" value="1"/>
</dbReference>
<gene>
    <name evidence="6" type="ORF">DVH02_24145</name>
</gene>
<dbReference type="InterPro" id="IPR000873">
    <property type="entry name" value="AMP-dep_synth/lig_dom"/>
</dbReference>
<reference evidence="6 7" key="1">
    <citation type="submission" date="2018-07" db="EMBL/GenBank/DDBJ databases">
        <title>Streptomyces species from bats.</title>
        <authorList>
            <person name="Dunlap C."/>
        </authorList>
    </citation>
    <scope>NUCLEOTIDE SEQUENCE [LARGE SCALE GENOMIC DNA]</scope>
    <source>
        <strain evidence="6 7">AC230</strain>
    </source>
</reference>
<feature type="compositionally biased region" description="Polar residues" evidence="4">
    <location>
        <begin position="1"/>
        <end position="10"/>
    </location>
</feature>
<dbReference type="AlphaFoldDB" id="A0A370B1D3"/>
<feature type="compositionally biased region" description="Low complexity" evidence="4">
    <location>
        <begin position="1070"/>
        <end position="1082"/>
    </location>
</feature>
<dbReference type="InterPro" id="IPR036736">
    <property type="entry name" value="ACP-like_sf"/>
</dbReference>
<evidence type="ECO:0000256" key="3">
    <source>
        <dbReference type="ARBA" id="ARBA00022553"/>
    </source>
</evidence>
<dbReference type="GO" id="GO:0043041">
    <property type="term" value="P:amino acid activation for nonribosomal peptide biosynthetic process"/>
    <property type="evidence" value="ECO:0007669"/>
    <property type="project" value="TreeGrafter"/>
</dbReference>
<dbReference type="NCBIfam" id="TIGR01733">
    <property type="entry name" value="AA-adenyl-dom"/>
    <property type="match status" value="1"/>
</dbReference>
<keyword evidence="2" id="KW-0596">Phosphopantetheine</keyword>
<dbReference type="Gene3D" id="3.30.559.10">
    <property type="entry name" value="Chloramphenicol acetyltransferase-like domain"/>
    <property type="match status" value="1"/>
</dbReference>
<dbReference type="PANTHER" id="PTHR45527">
    <property type="entry name" value="NONRIBOSOMAL PEPTIDE SYNTHETASE"/>
    <property type="match status" value="1"/>
</dbReference>
<evidence type="ECO:0000259" key="5">
    <source>
        <dbReference type="PROSITE" id="PS50075"/>
    </source>
</evidence>
<protein>
    <submittedName>
        <fullName evidence="6">Non-ribosomal peptide synthetase</fullName>
    </submittedName>
</protein>
<comment type="caution">
    <text evidence="6">The sequence shown here is derived from an EMBL/GenBank/DDBJ whole genome shotgun (WGS) entry which is preliminary data.</text>
</comment>
<feature type="region of interest" description="Disordered" evidence="4">
    <location>
        <begin position="1"/>
        <end position="38"/>
    </location>
</feature>
<feature type="compositionally biased region" description="Low complexity" evidence="4">
    <location>
        <begin position="1094"/>
        <end position="1104"/>
    </location>
</feature>
<evidence type="ECO:0000313" key="7">
    <source>
        <dbReference type="Proteomes" id="UP000253741"/>
    </source>
</evidence>
<dbReference type="Gene3D" id="1.10.1200.10">
    <property type="entry name" value="ACP-like"/>
    <property type="match status" value="1"/>
</dbReference>
<dbReference type="SUPFAM" id="SSF56801">
    <property type="entry name" value="Acetyl-CoA synthetase-like"/>
    <property type="match status" value="1"/>
</dbReference>
<dbReference type="GO" id="GO:0008610">
    <property type="term" value="P:lipid biosynthetic process"/>
    <property type="evidence" value="ECO:0007669"/>
    <property type="project" value="UniProtKB-ARBA"/>
</dbReference>
<dbReference type="InterPro" id="IPR045851">
    <property type="entry name" value="AMP-bd_C_sf"/>
</dbReference>
<evidence type="ECO:0000313" key="6">
    <source>
        <dbReference type="EMBL" id="RDG35630.1"/>
    </source>
</evidence>
<feature type="domain" description="Carrier" evidence="5">
    <location>
        <begin position="988"/>
        <end position="1064"/>
    </location>
</feature>
<dbReference type="Pfam" id="PF00668">
    <property type="entry name" value="Condensation"/>
    <property type="match status" value="1"/>
</dbReference>
<dbReference type="InterPro" id="IPR023213">
    <property type="entry name" value="CAT-like_dom_sf"/>
</dbReference>
<dbReference type="SUPFAM" id="SSF47336">
    <property type="entry name" value="ACP-like"/>
    <property type="match status" value="1"/>
</dbReference>
<dbReference type="InterPro" id="IPR020806">
    <property type="entry name" value="PKS_PP-bd"/>
</dbReference>
<dbReference type="GO" id="GO:0005737">
    <property type="term" value="C:cytoplasm"/>
    <property type="evidence" value="ECO:0007669"/>
    <property type="project" value="TreeGrafter"/>
</dbReference>
<dbReference type="Gene3D" id="3.40.50.12780">
    <property type="entry name" value="N-terminal domain of ligase-like"/>
    <property type="match status" value="1"/>
</dbReference>
<organism evidence="6 7">
    <name type="scientific">Streptomyces corynorhini</name>
    <dbReference type="NCBI Taxonomy" id="2282652"/>
    <lineage>
        <taxon>Bacteria</taxon>
        <taxon>Bacillati</taxon>
        <taxon>Actinomycetota</taxon>
        <taxon>Actinomycetes</taxon>
        <taxon>Kitasatosporales</taxon>
        <taxon>Streptomycetaceae</taxon>
        <taxon>Streptomyces</taxon>
    </lineage>
</organism>
<dbReference type="SUPFAM" id="SSF52777">
    <property type="entry name" value="CoA-dependent acyltransferases"/>
    <property type="match status" value="2"/>
</dbReference>
<dbReference type="InterPro" id="IPR009081">
    <property type="entry name" value="PP-bd_ACP"/>
</dbReference>
<proteinExistence type="predicted"/>
<dbReference type="InterPro" id="IPR042099">
    <property type="entry name" value="ANL_N_sf"/>
</dbReference>
<feature type="region of interest" description="Disordered" evidence="4">
    <location>
        <begin position="1067"/>
        <end position="1112"/>
    </location>
</feature>
<keyword evidence="3" id="KW-0597">Phosphoprotein</keyword>
<dbReference type="Gene3D" id="3.30.300.30">
    <property type="match status" value="1"/>
</dbReference>